<evidence type="ECO:0000256" key="6">
    <source>
        <dbReference type="RuleBase" id="RU003355"/>
    </source>
</evidence>
<dbReference type="PROSITE" id="PS51257">
    <property type="entry name" value="PROKAR_LIPOPROTEIN"/>
    <property type="match status" value="1"/>
</dbReference>
<dbReference type="InterPro" id="IPR050131">
    <property type="entry name" value="Peptidase_S8_subtilisin-like"/>
</dbReference>
<dbReference type="InterPro" id="IPR000209">
    <property type="entry name" value="Peptidase_S8/S53_dom"/>
</dbReference>
<dbReference type="PROSITE" id="PS00138">
    <property type="entry name" value="SUBTILASE_SER"/>
    <property type="match status" value="1"/>
</dbReference>
<dbReference type="PRINTS" id="PR00723">
    <property type="entry name" value="SUBTILISIN"/>
</dbReference>
<dbReference type="PROSITE" id="PS00137">
    <property type="entry name" value="SUBTILASE_HIS"/>
    <property type="match status" value="1"/>
</dbReference>
<evidence type="ECO:0000256" key="5">
    <source>
        <dbReference type="PROSITE-ProRule" id="PRU01240"/>
    </source>
</evidence>
<dbReference type="InterPro" id="IPR023827">
    <property type="entry name" value="Peptidase_S8_Asp-AS"/>
</dbReference>
<keyword evidence="2 5" id="KW-0645">Protease</keyword>
<dbReference type="InterPro" id="IPR023828">
    <property type="entry name" value="Peptidase_S8_Ser-AS"/>
</dbReference>
<evidence type="ECO:0000313" key="9">
    <source>
        <dbReference type="EMBL" id="RFA37495.1"/>
    </source>
</evidence>
<feature type="active site" description="Charge relay system" evidence="5">
    <location>
        <position position="358"/>
    </location>
</feature>
<dbReference type="InterPro" id="IPR017309">
    <property type="entry name" value="Pept_S8A_subtilisin_proteobac"/>
</dbReference>
<reference evidence="10" key="1">
    <citation type="submission" date="2017-05" db="EMBL/GenBank/DDBJ databases">
        <authorList>
            <person name="Sharma S."/>
            <person name="Sidhu C."/>
            <person name="Pinnaka A.K."/>
        </authorList>
    </citation>
    <scope>NUCLEOTIDE SEQUENCE [LARGE SCALE GENOMIC DNA]</scope>
    <source>
        <strain evidence="10">AK93</strain>
    </source>
</reference>
<sequence length="868" mass="91823">MKTHARSYRSWFIALLLATLAGCGGNGPESDAFGASNAEPRYSISGSISVAADTAVDSDVNNPAAPNLPNDHAEQAQSLAGVSLIGGFATAEPTARDGDYFAAMADPRDVYRLPLVAGQTVWLEVAARSAGADEVDFGLYLYAVGEHEAPLAASRSLAAVESLRVPSGLDTGEYDVVVKAHAGASNYILELGPAEQALPNSLAVSDEAFVPGDLIVVFNDESEPAVSRQARAPGERAAELGLLHRRGARGQAQLLGLGHGLQRQAALQQLGVDLPPSMTRALNRLDEQARAREETKLAVQALRQRDDVRYADLNYLRRPAFAPNDPFFERQWHYRQIDLPGAWSVTTGDSAVVVAVVDTGVYLAHPDLSPNLLDSGYNFVREEGIGPNPDDPGGAGRRGSFHGTHVAGTVAAASDNGEGVAGVAWRAGLLPIRVCGEQGCSSYDLMQGVRYAAGLSNDSGTVPPQPADIINISLGGSGFSGAEQALYDKVRSQGIFVVASAGNGNTSAPTYPAAYSSVLSVGAVDARKQRAPYSNYGTYVDLVAPGGNMRRDDTGSGEPDGVLSTVAVQHNGERTAGYGFAQGTSMAAPHVAGVIALMKAVYPDLTPGEFEHWLQAGRVTEDLGMPGWDNEFGWGLINARQAVLHAQSAAGGQPLPASLSVAPRILDFGVANSLQYLALTLNDEEDRITEVVAEADWLHVEPAAVDQHGSGRYRVTVLRENLAPGSYYGAIRIVTSAEEQVDIPVLMQRVASRGEAGIFYVVLVDADSGRVVDSVQAEYRDGAYRYSFEGVPAGRYQVYAGTDNDNDRYICGLGEACGAYPSLSKPETVPVDGNRDGLDFAATYRRPSQHSLNAADVEPIGIGRRKTD</sequence>
<accession>A0A3E0WZR3</accession>
<dbReference type="GO" id="GO:0006508">
    <property type="term" value="P:proteolysis"/>
    <property type="evidence" value="ECO:0007669"/>
    <property type="project" value="UniProtKB-KW"/>
</dbReference>
<feature type="active site" description="Charge relay system" evidence="5">
    <location>
        <position position="402"/>
    </location>
</feature>
<gene>
    <name evidence="9" type="ORF">CAL65_09475</name>
</gene>
<dbReference type="SUPFAM" id="SSF52743">
    <property type="entry name" value="Subtilisin-like"/>
    <property type="match status" value="1"/>
</dbReference>
<dbReference type="InterPro" id="IPR015500">
    <property type="entry name" value="Peptidase_S8_subtilisin-rel"/>
</dbReference>
<evidence type="ECO:0000256" key="1">
    <source>
        <dbReference type="ARBA" id="ARBA00011073"/>
    </source>
</evidence>
<evidence type="ECO:0000256" key="2">
    <source>
        <dbReference type="ARBA" id="ARBA00022670"/>
    </source>
</evidence>
<keyword evidence="10" id="KW-1185">Reference proteome</keyword>
<feature type="domain" description="Peptidase S8/S53" evidence="8">
    <location>
        <begin position="350"/>
        <end position="635"/>
    </location>
</feature>
<dbReference type="Proteomes" id="UP000256763">
    <property type="component" value="Unassembled WGS sequence"/>
</dbReference>
<dbReference type="Pfam" id="PF00082">
    <property type="entry name" value="Peptidase_S8"/>
    <property type="match status" value="1"/>
</dbReference>
<dbReference type="PROSITE" id="PS00136">
    <property type="entry name" value="SUBTILASE_ASP"/>
    <property type="match status" value="1"/>
</dbReference>
<dbReference type="PIRSF" id="PIRSF037893">
    <property type="entry name" value="Subtilisin_rel_Maqu_2796"/>
    <property type="match status" value="1"/>
</dbReference>
<name>A0A3E0WZR3_9GAMM</name>
<protein>
    <recommendedName>
        <fullName evidence="8">Peptidase S8/S53 domain-containing protein</fullName>
    </recommendedName>
</protein>
<proteinExistence type="inferred from homology"/>
<comment type="similarity">
    <text evidence="1 5 6">Belongs to the peptidase S8 family.</text>
</comment>
<feature type="chain" id="PRO_5017695924" description="Peptidase S8/S53 domain-containing protein" evidence="7">
    <location>
        <begin position="24"/>
        <end position="868"/>
    </location>
</feature>
<dbReference type="EMBL" id="NFZW01000007">
    <property type="protein sequence ID" value="RFA37495.1"/>
    <property type="molecule type" value="Genomic_DNA"/>
</dbReference>
<dbReference type="AlphaFoldDB" id="A0A3E0WZR3"/>
<dbReference type="PROSITE" id="PS51892">
    <property type="entry name" value="SUBTILASE"/>
    <property type="match status" value="1"/>
</dbReference>
<evidence type="ECO:0000256" key="4">
    <source>
        <dbReference type="ARBA" id="ARBA00022825"/>
    </source>
</evidence>
<feature type="active site" description="Charge relay system" evidence="5">
    <location>
        <position position="585"/>
    </location>
</feature>
<evidence type="ECO:0000256" key="3">
    <source>
        <dbReference type="ARBA" id="ARBA00022801"/>
    </source>
</evidence>
<keyword evidence="7" id="KW-0732">Signal</keyword>
<dbReference type="PANTHER" id="PTHR43806">
    <property type="entry name" value="PEPTIDASE S8"/>
    <property type="match status" value="1"/>
</dbReference>
<dbReference type="RefSeq" id="WP_116301830.1">
    <property type="nucleotide sequence ID" value="NZ_NFZV01000006.1"/>
</dbReference>
<keyword evidence="4 5" id="KW-0720">Serine protease</keyword>
<evidence type="ECO:0000256" key="7">
    <source>
        <dbReference type="SAM" id="SignalP"/>
    </source>
</evidence>
<dbReference type="OrthoDB" id="9790784at2"/>
<dbReference type="InterPro" id="IPR036852">
    <property type="entry name" value="Peptidase_S8/S53_dom_sf"/>
</dbReference>
<comment type="caution">
    <text evidence="9">The sequence shown here is derived from an EMBL/GenBank/DDBJ whole genome shotgun (WGS) entry which is preliminary data.</text>
</comment>
<feature type="signal peptide" evidence="7">
    <location>
        <begin position="1"/>
        <end position="23"/>
    </location>
</feature>
<organism evidence="9 10">
    <name type="scientific">Alkalilimnicola ehrlichii</name>
    <dbReference type="NCBI Taxonomy" id="351052"/>
    <lineage>
        <taxon>Bacteria</taxon>
        <taxon>Pseudomonadati</taxon>
        <taxon>Pseudomonadota</taxon>
        <taxon>Gammaproteobacteria</taxon>
        <taxon>Chromatiales</taxon>
        <taxon>Ectothiorhodospiraceae</taxon>
        <taxon>Alkalilimnicola</taxon>
    </lineage>
</organism>
<evidence type="ECO:0000313" key="10">
    <source>
        <dbReference type="Proteomes" id="UP000256763"/>
    </source>
</evidence>
<dbReference type="Gene3D" id="3.40.50.200">
    <property type="entry name" value="Peptidase S8/S53 domain"/>
    <property type="match status" value="1"/>
</dbReference>
<dbReference type="PANTHER" id="PTHR43806:SF11">
    <property type="entry name" value="CEREVISIN-RELATED"/>
    <property type="match status" value="1"/>
</dbReference>
<dbReference type="InterPro" id="IPR022398">
    <property type="entry name" value="Peptidase_S8_His-AS"/>
</dbReference>
<keyword evidence="3 5" id="KW-0378">Hydrolase</keyword>
<evidence type="ECO:0000259" key="8">
    <source>
        <dbReference type="Pfam" id="PF00082"/>
    </source>
</evidence>
<dbReference type="GO" id="GO:0004252">
    <property type="term" value="F:serine-type endopeptidase activity"/>
    <property type="evidence" value="ECO:0007669"/>
    <property type="project" value="UniProtKB-UniRule"/>
</dbReference>